<sequence>MFGFFASHRKIVLCVILISKYSTAFEKHWLPDLEWQTANNWVDGRVPEIDSRVIFPQQTRHAVGIDGADDLKLSGIDLSNQGLLVLPRNGKLQLSNSRVDAKVSRWSKEGNFFWADPANWNGSSIATPHLERVPCRMDDVVLPSVNRTLSVLLPVREVEVKSIRLSNEEQPFLEEEWTNFQDRREFSRGRFTVKYTENYFSQHAKYFCQESSQSDYLEEICAIQRSRCGFTDCEYPLTVEGHCCPYCGGRVSTSEHISLVMVQTAADEALEGYTEKIAWHTRRSWNGGVEVLVKEKGDYSGIVIQEAVENLREMLQRTGIDVTIAETAGAAMKDSRLAVTLGPLLGTPLVAIALLLLAFLYFGYSLEHVLSGCMEAVSSIRDGIRADKQKHGFARFENVPEGNVRIVDVPGTSGREADDDNIVKGITQVAGGRFENPLYRSKRDKTEKSKILDAPLSLATLKSQMDDQLENKEMDTEE</sequence>
<dbReference type="EMBL" id="OZ034829">
    <property type="protein sequence ID" value="CAL1685390.1"/>
    <property type="molecule type" value="Genomic_DNA"/>
</dbReference>
<dbReference type="GO" id="GO:0016324">
    <property type="term" value="C:apical plasma membrane"/>
    <property type="evidence" value="ECO:0007669"/>
    <property type="project" value="TreeGrafter"/>
</dbReference>
<evidence type="ECO:0000256" key="8">
    <source>
        <dbReference type="ARBA" id="ARBA00022989"/>
    </source>
</evidence>
<dbReference type="GO" id="GO:0006898">
    <property type="term" value="P:receptor-mediated endocytosis"/>
    <property type="evidence" value="ECO:0007669"/>
    <property type="project" value="TreeGrafter"/>
</dbReference>
<feature type="chain" id="PRO_5043595532" description="Protein amnionless" evidence="11">
    <location>
        <begin position="25"/>
        <end position="478"/>
    </location>
</feature>
<feature type="signal peptide" evidence="11">
    <location>
        <begin position="1"/>
        <end position="24"/>
    </location>
</feature>
<gene>
    <name evidence="12" type="ORF">LPLAT_LOCUS10897</name>
</gene>
<proteinExistence type="predicted"/>
<comment type="subcellular location">
    <subcellularLocation>
        <location evidence="1">Cell membrane</location>
        <topology evidence="1">Single-pass type I membrane protein</topology>
    </subcellularLocation>
</comment>
<name>A0AAV2P155_9HYME</name>
<dbReference type="GO" id="GO:0030139">
    <property type="term" value="C:endocytic vesicle"/>
    <property type="evidence" value="ECO:0007669"/>
    <property type="project" value="TreeGrafter"/>
</dbReference>
<evidence type="ECO:0000256" key="7">
    <source>
        <dbReference type="ARBA" id="ARBA00022927"/>
    </source>
</evidence>
<dbReference type="Pfam" id="PF14828">
    <property type="entry name" value="Amnionless"/>
    <property type="match status" value="1"/>
</dbReference>
<keyword evidence="4" id="KW-1003">Cell membrane</keyword>
<evidence type="ECO:0000313" key="13">
    <source>
        <dbReference type="Proteomes" id="UP001497644"/>
    </source>
</evidence>
<keyword evidence="8 10" id="KW-1133">Transmembrane helix</keyword>
<evidence type="ECO:0000256" key="3">
    <source>
        <dbReference type="ARBA" id="ARBA00022448"/>
    </source>
</evidence>
<evidence type="ECO:0000256" key="6">
    <source>
        <dbReference type="ARBA" id="ARBA00022729"/>
    </source>
</evidence>
<dbReference type="PANTHER" id="PTHR14995">
    <property type="entry name" value="AMNIONLESS"/>
    <property type="match status" value="1"/>
</dbReference>
<evidence type="ECO:0000256" key="4">
    <source>
        <dbReference type="ARBA" id="ARBA00022475"/>
    </source>
</evidence>
<dbReference type="InterPro" id="IPR026112">
    <property type="entry name" value="AMN"/>
</dbReference>
<keyword evidence="3" id="KW-0813">Transport</keyword>
<evidence type="ECO:0000256" key="11">
    <source>
        <dbReference type="SAM" id="SignalP"/>
    </source>
</evidence>
<reference evidence="12" key="1">
    <citation type="submission" date="2024-04" db="EMBL/GenBank/DDBJ databases">
        <authorList>
            <consortium name="Molecular Ecology Group"/>
        </authorList>
    </citation>
    <scope>NUCLEOTIDE SEQUENCE</scope>
</reference>
<evidence type="ECO:0000256" key="10">
    <source>
        <dbReference type="SAM" id="Phobius"/>
    </source>
</evidence>
<keyword evidence="6 11" id="KW-0732">Signal</keyword>
<evidence type="ECO:0000256" key="9">
    <source>
        <dbReference type="ARBA" id="ARBA00023136"/>
    </source>
</evidence>
<dbReference type="AlphaFoldDB" id="A0AAV2P155"/>
<evidence type="ECO:0000256" key="5">
    <source>
        <dbReference type="ARBA" id="ARBA00022692"/>
    </source>
</evidence>
<keyword evidence="13" id="KW-1185">Reference proteome</keyword>
<dbReference type="PANTHER" id="PTHR14995:SF2">
    <property type="entry name" value="PROTEIN AMNIONLESS"/>
    <property type="match status" value="1"/>
</dbReference>
<feature type="transmembrane region" description="Helical" evidence="10">
    <location>
        <begin position="341"/>
        <end position="364"/>
    </location>
</feature>
<dbReference type="Proteomes" id="UP001497644">
    <property type="component" value="Chromosome 6"/>
</dbReference>
<evidence type="ECO:0000313" key="12">
    <source>
        <dbReference type="EMBL" id="CAL1685390.1"/>
    </source>
</evidence>
<accession>A0AAV2P155</accession>
<evidence type="ECO:0000256" key="1">
    <source>
        <dbReference type="ARBA" id="ARBA00004251"/>
    </source>
</evidence>
<organism evidence="12 13">
    <name type="scientific">Lasius platythorax</name>
    <dbReference type="NCBI Taxonomy" id="488582"/>
    <lineage>
        <taxon>Eukaryota</taxon>
        <taxon>Metazoa</taxon>
        <taxon>Ecdysozoa</taxon>
        <taxon>Arthropoda</taxon>
        <taxon>Hexapoda</taxon>
        <taxon>Insecta</taxon>
        <taxon>Pterygota</taxon>
        <taxon>Neoptera</taxon>
        <taxon>Endopterygota</taxon>
        <taxon>Hymenoptera</taxon>
        <taxon>Apocrita</taxon>
        <taxon>Aculeata</taxon>
        <taxon>Formicoidea</taxon>
        <taxon>Formicidae</taxon>
        <taxon>Formicinae</taxon>
        <taxon>Lasius</taxon>
        <taxon>Lasius</taxon>
    </lineage>
</organism>
<keyword evidence="5 10" id="KW-0812">Transmembrane</keyword>
<protein>
    <recommendedName>
        <fullName evidence="2">Protein amnionless</fullName>
    </recommendedName>
</protein>
<dbReference type="GO" id="GO:0015031">
    <property type="term" value="P:protein transport"/>
    <property type="evidence" value="ECO:0007669"/>
    <property type="project" value="UniProtKB-KW"/>
</dbReference>
<evidence type="ECO:0000256" key="2">
    <source>
        <dbReference type="ARBA" id="ARBA00021200"/>
    </source>
</evidence>
<keyword evidence="7" id="KW-0653">Protein transport</keyword>
<keyword evidence="9 10" id="KW-0472">Membrane</keyword>